<feature type="binding site" evidence="4">
    <location>
        <position position="125"/>
    </location>
    <ligand>
        <name>[4Fe-4S] cluster</name>
        <dbReference type="ChEBI" id="CHEBI:49883"/>
    </ligand>
</feature>
<comment type="cofactor">
    <cofactor evidence="4">
        <name>[4Fe-4S] cluster</name>
        <dbReference type="ChEBI" id="CHEBI:49883"/>
    </cofactor>
    <text evidence="4">Binds 1 [4Fe-4S] cluster per subunit.</text>
</comment>
<sequence>MYGILARSPGGATTRLEDIRFRARENALEDNLRHWLFEEFRDRIAVSSSFGTESAVLLHLMARIDRDVPVLFVDTGKLFPETLAYRDLLVDRLRLTNVRAVAPEDTDVSREDPDGTLWSSSHDACCALRKVRPYQQAIRQFDALITGRKRVHGAARSDLDLVNVTNGQFRINPLFDWSAEKIGNYLDNFGLPRHPLIAHGYTSIGCKHCTAKPDGGNSRSGRWSGSGKTECGIHLSTGWVSLRT</sequence>
<dbReference type="GO" id="GO:0070814">
    <property type="term" value="P:hydrogen sulfide biosynthetic process"/>
    <property type="evidence" value="ECO:0007669"/>
    <property type="project" value="UniProtKB-UniRule"/>
</dbReference>
<dbReference type="GO" id="GO:0043866">
    <property type="term" value="F:adenylyl-sulfate reductase (thioredoxin) activity"/>
    <property type="evidence" value="ECO:0007669"/>
    <property type="project" value="UniProtKB-EC"/>
</dbReference>
<proteinExistence type="inferred from homology"/>
<keyword evidence="4" id="KW-0411">Iron-sulfur</keyword>
<keyword evidence="4" id="KW-0408">Iron</keyword>
<feature type="binding site" evidence="4">
    <location>
        <position position="126"/>
    </location>
    <ligand>
        <name>[4Fe-4S] cluster</name>
        <dbReference type="ChEBI" id="CHEBI:49883"/>
    </ligand>
</feature>
<feature type="binding site" evidence="4">
    <location>
        <position position="206"/>
    </location>
    <ligand>
        <name>[4Fe-4S] cluster</name>
        <dbReference type="ChEBI" id="CHEBI:49883"/>
    </ligand>
</feature>
<organism evidence="6 7">
    <name type="scientific">Hwanghaeella grinnelliae</name>
    <dbReference type="NCBI Taxonomy" id="2500179"/>
    <lineage>
        <taxon>Bacteria</taxon>
        <taxon>Pseudomonadati</taxon>
        <taxon>Pseudomonadota</taxon>
        <taxon>Alphaproteobacteria</taxon>
        <taxon>Rhodospirillales</taxon>
        <taxon>Rhodospirillaceae</taxon>
        <taxon>Hwanghaeella</taxon>
    </lineage>
</organism>
<accession>A0A3S2W6K5</accession>
<dbReference type="InterPro" id="IPR014729">
    <property type="entry name" value="Rossmann-like_a/b/a_fold"/>
</dbReference>
<dbReference type="InterPro" id="IPR002500">
    <property type="entry name" value="PAPS_reduct_dom"/>
</dbReference>
<dbReference type="OrthoDB" id="9794018at2"/>
<dbReference type="EMBL" id="SADE01000004">
    <property type="protein sequence ID" value="RVU33728.1"/>
    <property type="molecule type" value="Genomic_DNA"/>
</dbReference>
<dbReference type="GO" id="GO:0046872">
    <property type="term" value="F:metal ion binding"/>
    <property type="evidence" value="ECO:0007669"/>
    <property type="project" value="UniProtKB-KW"/>
</dbReference>
<dbReference type="PIRSF" id="PIRSF000857">
    <property type="entry name" value="PAPS_reductase"/>
    <property type="match status" value="1"/>
</dbReference>
<protein>
    <recommendedName>
        <fullName evidence="4">Adenosine 5'-phosphosulfate reductase</fullName>
        <shortName evidence="4">APS reductase</shortName>
        <ecNumber evidence="4">1.8.4.10</ecNumber>
    </recommendedName>
    <alternativeName>
        <fullName evidence="4">5'-adenylylsulfate reductase</fullName>
    </alternativeName>
    <alternativeName>
        <fullName evidence="4">Thioredoxin-dependent 5'-adenylylsulfate reductase</fullName>
    </alternativeName>
</protein>
<reference evidence="7" key="1">
    <citation type="submission" date="2019-01" db="EMBL/GenBank/DDBJ databases">
        <title>Gri0909 isolated from a small marine red alga.</title>
        <authorList>
            <person name="Kim J."/>
            <person name="Jeong S.E."/>
            <person name="Jeon C.O."/>
        </authorList>
    </citation>
    <scope>NUCLEOTIDE SEQUENCE [LARGE SCALE GENOMIC DNA]</scope>
    <source>
        <strain evidence="7">Gri0909</strain>
    </source>
</reference>
<comment type="caution">
    <text evidence="6">The sequence shown here is derived from an EMBL/GenBank/DDBJ whole genome shotgun (WGS) entry which is preliminary data.</text>
</comment>
<dbReference type="GO" id="GO:0051539">
    <property type="term" value="F:4 iron, 4 sulfur cluster binding"/>
    <property type="evidence" value="ECO:0007669"/>
    <property type="project" value="UniProtKB-UniRule"/>
</dbReference>
<evidence type="ECO:0000313" key="7">
    <source>
        <dbReference type="Proteomes" id="UP000287447"/>
    </source>
</evidence>
<feature type="domain" description="Phosphoadenosine phosphosulphate reductase" evidence="5">
    <location>
        <begin position="44"/>
        <end position="211"/>
    </location>
</feature>
<comment type="function">
    <text evidence="4">Catalyzes the formation of sulfite from adenosine 5'-phosphosulfate (APS) using thioredoxin as an electron donor.</text>
</comment>
<keyword evidence="4" id="KW-0963">Cytoplasm</keyword>
<evidence type="ECO:0000256" key="2">
    <source>
        <dbReference type="ARBA" id="ARBA00023002"/>
    </source>
</evidence>
<dbReference type="EC" id="1.8.4.10" evidence="4"/>
<evidence type="ECO:0000256" key="4">
    <source>
        <dbReference type="HAMAP-Rule" id="MF_00063"/>
    </source>
</evidence>
<feature type="binding site" evidence="4">
    <location>
        <position position="209"/>
    </location>
    <ligand>
        <name>[4Fe-4S] cluster</name>
        <dbReference type="ChEBI" id="CHEBI:49883"/>
    </ligand>
</feature>
<dbReference type="Pfam" id="PF01507">
    <property type="entry name" value="PAPS_reduct"/>
    <property type="match status" value="1"/>
</dbReference>
<evidence type="ECO:0000256" key="1">
    <source>
        <dbReference type="ARBA" id="ARBA00009732"/>
    </source>
</evidence>
<dbReference type="RefSeq" id="WP_127767758.1">
    <property type="nucleotide sequence ID" value="NZ_SADE01000004.1"/>
</dbReference>
<dbReference type="PANTHER" id="PTHR46509">
    <property type="entry name" value="PHOSPHOADENOSINE PHOSPHOSULFATE REDUCTASE"/>
    <property type="match status" value="1"/>
</dbReference>
<keyword evidence="7" id="KW-1185">Reference proteome</keyword>
<gene>
    <name evidence="4" type="primary">cysH</name>
    <name evidence="6" type="ORF">EOI86_21520</name>
</gene>
<dbReference type="InterPro" id="IPR004511">
    <property type="entry name" value="PAPS/APS_Rdtase"/>
</dbReference>
<dbReference type="NCBIfam" id="NF002537">
    <property type="entry name" value="PRK02090.1"/>
    <property type="match status" value="1"/>
</dbReference>
<dbReference type="SUPFAM" id="SSF52402">
    <property type="entry name" value="Adenine nucleotide alpha hydrolases-like"/>
    <property type="match status" value="1"/>
</dbReference>
<evidence type="ECO:0000313" key="6">
    <source>
        <dbReference type="EMBL" id="RVU33728.1"/>
    </source>
</evidence>
<evidence type="ECO:0000256" key="3">
    <source>
        <dbReference type="ARBA" id="ARBA00024327"/>
    </source>
</evidence>
<comment type="subcellular location">
    <subcellularLocation>
        <location evidence="4">Cytoplasm</location>
    </subcellularLocation>
</comment>
<dbReference type="NCBIfam" id="TIGR00434">
    <property type="entry name" value="cysH"/>
    <property type="match status" value="1"/>
</dbReference>
<comment type="similarity">
    <text evidence="1 4">Belongs to the PAPS reductase family. CysH subfamily.</text>
</comment>
<name>A0A3S2W6K5_9PROT</name>
<keyword evidence="2 4" id="KW-0560">Oxidoreductase</keyword>
<dbReference type="PANTHER" id="PTHR46509:SF1">
    <property type="entry name" value="PHOSPHOADENOSINE PHOSPHOSULFATE REDUCTASE"/>
    <property type="match status" value="1"/>
</dbReference>
<keyword evidence="4" id="KW-0479">Metal-binding</keyword>
<dbReference type="GO" id="GO:0019379">
    <property type="term" value="P:sulfate assimilation, phosphoadenylyl sulfate reduction by phosphoadenylyl-sulfate reductase (thioredoxin)"/>
    <property type="evidence" value="ECO:0007669"/>
    <property type="project" value="UniProtKB-UniRule"/>
</dbReference>
<dbReference type="AlphaFoldDB" id="A0A3S2W6K5"/>
<dbReference type="Proteomes" id="UP000287447">
    <property type="component" value="Unassembled WGS sequence"/>
</dbReference>
<dbReference type="Gene3D" id="3.40.50.620">
    <property type="entry name" value="HUPs"/>
    <property type="match status" value="1"/>
</dbReference>
<comment type="catalytic activity">
    <reaction evidence="4">
        <text>[thioredoxin]-disulfide + sulfite + AMP + 2 H(+) = adenosine 5'-phosphosulfate + [thioredoxin]-dithiol</text>
        <dbReference type="Rhea" id="RHEA:21976"/>
        <dbReference type="Rhea" id="RHEA-COMP:10698"/>
        <dbReference type="Rhea" id="RHEA-COMP:10700"/>
        <dbReference type="ChEBI" id="CHEBI:15378"/>
        <dbReference type="ChEBI" id="CHEBI:17359"/>
        <dbReference type="ChEBI" id="CHEBI:29950"/>
        <dbReference type="ChEBI" id="CHEBI:50058"/>
        <dbReference type="ChEBI" id="CHEBI:58243"/>
        <dbReference type="ChEBI" id="CHEBI:456215"/>
        <dbReference type="EC" id="1.8.4.10"/>
    </reaction>
</comment>
<feature type="active site" description="Nucleophile; cysteine thiosulfonate intermediate" evidence="4">
    <location>
        <position position="231"/>
    </location>
</feature>
<comment type="pathway">
    <text evidence="3 4">Sulfur metabolism; hydrogen sulfide biosynthesis; sulfite from sulfate.</text>
</comment>
<evidence type="ECO:0000259" key="5">
    <source>
        <dbReference type="Pfam" id="PF01507"/>
    </source>
</evidence>
<dbReference type="GO" id="GO:0005737">
    <property type="term" value="C:cytoplasm"/>
    <property type="evidence" value="ECO:0007669"/>
    <property type="project" value="UniProtKB-SubCell"/>
</dbReference>
<dbReference type="GO" id="GO:0004604">
    <property type="term" value="F:phosphoadenylyl-sulfate reductase (thioredoxin) activity"/>
    <property type="evidence" value="ECO:0007669"/>
    <property type="project" value="UniProtKB-UniRule"/>
</dbReference>
<dbReference type="HAMAP" id="MF_00063">
    <property type="entry name" value="CysH"/>
    <property type="match status" value="1"/>
</dbReference>